<evidence type="ECO:0000259" key="3">
    <source>
        <dbReference type="PROSITE" id="PS50222"/>
    </source>
</evidence>
<feature type="compositionally biased region" description="Low complexity" evidence="2">
    <location>
        <begin position="501"/>
        <end position="569"/>
    </location>
</feature>
<protein>
    <recommendedName>
        <fullName evidence="3">EF-hand domain-containing protein</fullName>
    </recommendedName>
</protein>
<feature type="region of interest" description="Disordered" evidence="2">
    <location>
        <begin position="485"/>
        <end position="628"/>
    </location>
</feature>
<sequence length="790" mass="80862">MSKETPFESRQQPSLEGNLRRPPILPILPLTEEDIKRAFDFVTSDGETVTAGDLAQRMKLFTTSQHNYRDLIGDNPAISLGELRSFLLQNEEWNSEKCIRDAFHMISDMEGVALDMQLLRGALEASLGEKLSHSDLRYVRKLADADGDGRVSMEDFLRIGNILPPDAEAILSQGAARSARAASQHEARRRAEYSLSCSANTSANLSATISATPSASSLAVPLSAGGTGTASSPSTPGGSSVASSGTSPGSASTALSIWSRVDPASAATAVFAPAPVAPSCLPPISPAMVEGPHMPPAPGREGSPPPGRTPSPARPSNPLSQPAASSVVHPALVLRPPHNSRPRAPLALPDLEPILSSRPAPEDIEVPLGRLPPVGRTPQPPQSPAPVPPARVPSPQMPRLESPSPAAAPAAPAAPTPVHASTATPGPPTGMISPWAELPPRPPAAGSHGRPESSPPRTPIERCLSPAVSAARDRLASALAAASFSFIPTPPPAPSPGGPRGLAARQAAARAGATASLRHSVAATSGAGLSLSLGLSGGDITSSGTRPRGSSSSVPSSPAPVSRAPSPGSAHRRGRGSSPAGSPPTGTASARSPMRRGSPLSDARPRRGAGMMVSVGVDTGELPAPEQLPPHERRFWTALPPDWSAAQPPGAGASLEGPGPWGPLTPSAATGGRPLLSPLAPLGPLSPIFVGPGPLETSSGVTTPSRGPLGESLDGSLLLTASRHEWRDPWEAVHLDSPEEAPGAAAPTDSQGIRSGAPSPPPAPGQDEVILFRPHQLARSTPTLRSAQFE</sequence>
<accession>A0ABQ8UJQ5</accession>
<feature type="region of interest" description="Disordered" evidence="2">
    <location>
        <begin position="287"/>
        <end position="326"/>
    </location>
</feature>
<feature type="compositionally biased region" description="Pro residues" evidence="2">
    <location>
        <begin position="378"/>
        <end position="396"/>
    </location>
</feature>
<feature type="region of interest" description="Disordered" evidence="2">
    <location>
        <begin position="218"/>
        <end position="253"/>
    </location>
</feature>
<dbReference type="Proteomes" id="UP001141327">
    <property type="component" value="Unassembled WGS sequence"/>
</dbReference>
<feature type="region of interest" description="Disordered" evidence="2">
    <location>
        <begin position="730"/>
        <end position="768"/>
    </location>
</feature>
<feature type="region of interest" description="Disordered" evidence="2">
    <location>
        <begin position="1"/>
        <end position="22"/>
    </location>
</feature>
<feature type="compositionally biased region" description="Low complexity" evidence="2">
    <location>
        <begin position="397"/>
        <end position="424"/>
    </location>
</feature>
<keyword evidence="1" id="KW-0106">Calcium</keyword>
<evidence type="ECO:0000313" key="4">
    <source>
        <dbReference type="EMBL" id="KAJ4457937.1"/>
    </source>
</evidence>
<keyword evidence="5" id="KW-1185">Reference proteome</keyword>
<dbReference type="InterPro" id="IPR011992">
    <property type="entry name" value="EF-hand-dom_pair"/>
</dbReference>
<dbReference type="InterPro" id="IPR018247">
    <property type="entry name" value="EF_Hand_1_Ca_BS"/>
</dbReference>
<name>A0ABQ8UJQ5_9EUKA</name>
<evidence type="ECO:0000256" key="2">
    <source>
        <dbReference type="SAM" id="MobiDB-lite"/>
    </source>
</evidence>
<dbReference type="Gene3D" id="1.10.238.10">
    <property type="entry name" value="EF-hand"/>
    <property type="match status" value="1"/>
</dbReference>
<feature type="region of interest" description="Disordered" evidence="2">
    <location>
        <begin position="640"/>
        <end position="675"/>
    </location>
</feature>
<proteinExistence type="predicted"/>
<comment type="caution">
    <text evidence="4">The sequence shown here is derived from an EMBL/GenBank/DDBJ whole genome shotgun (WGS) entry which is preliminary data.</text>
</comment>
<reference evidence="4" key="1">
    <citation type="journal article" date="2022" name="bioRxiv">
        <title>Genomics of Preaxostyla Flagellates Illuminates Evolutionary Transitions and the Path Towards Mitochondrial Loss.</title>
        <authorList>
            <person name="Novak L.V.F."/>
            <person name="Treitli S.C."/>
            <person name="Pyrih J."/>
            <person name="Halakuc P."/>
            <person name="Pipaliya S.V."/>
            <person name="Vacek V."/>
            <person name="Brzon O."/>
            <person name="Soukal P."/>
            <person name="Eme L."/>
            <person name="Dacks J.B."/>
            <person name="Karnkowska A."/>
            <person name="Elias M."/>
            <person name="Hampl V."/>
        </authorList>
    </citation>
    <scope>NUCLEOTIDE SEQUENCE</scope>
    <source>
        <strain evidence="4">RCP-MX</strain>
    </source>
</reference>
<gene>
    <name evidence="4" type="ORF">PAPYR_6466</name>
</gene>
<evidence type="ECO:0000313" key="5">
    <source>
        <dbReference type="Proteomes" id="UP001141327"/>
    </source>
</evidence>
<dbReference type="SUPFAM" id="SSF47473">
    <property type="entry name" value="EF-hand"/>
    <property type="match status" value="1"/>
</dbReference>
<dbReference type="EMBL" id="JAPMOS010000037">
    <property type="protein sequence ID" value="KAJ4457937.1"/>
    <property type="molecule type" value="Genomic_DNA"/>
</dbReference>
<feature type="compositionally biased region" description="Pro residues" evidence="2">
    <location>
        <begin position="293"/>
        <end position="315"/>
    </location>
</feature>
<dbReference type="PROSITE" id="PS50222">
    <property type="entry name" value="EF_HAND_2"/>
    <property type="match status" value="1"/>
</dbReference>
<feature type="domain" description="EF-hand" evidence="3">
    <location>
        <begin position="131"/>
        <end position="166"/>
    </location>
</feature>
<feature type="region of interest" description="Disordered" evidence="2">
    <location>
        <begin position="691"/>
        <end position="714"/>
    </location>
</feature>
<feature type="region of interest" description="Disordered" evidence="2">
    <location>
        <begin position="353"/>
        <end position="472"/>
    </location>
</feature>
<dbReference type="InterPro" id="IPR002048">
    <property type="entry name" value="EF_hand_dom"/>
</dbReference>
<feature type="compositionally biased region" description="Polar residues" evidence="2">
    <location>
        <begin position="696"/>
        <end position="705"/>
    </location>
</feature>
<evidence type="ECO:0000256" key="1">
    <source>
        <dbReference type="ARBA" id="ARBA00022837"/>
    </source>
</evidence>
<organism evidence="4 5">
    <name type="scientific">Paratrimastix pyriformis</name>
    <dbReference type="NCBI Taxonomy" id="342808"/>
    <lineage>
        <taxon>Eukaryota</taxon>
        <taxon>Metamonada</taxon>
        <taxon>Preaxostyla</taxon>
        <taxon>Paratrimastigidae</taxon>
        <taxon>Paratrimastix</taxon>
    </lineage>
</organism>
<feature type="compositionally biased region" description="Pro residues" evidence="2">
    <location>
        <begin position="488"/>
        <end position="497"/>
    </location>
</feature>
<dbReference type="PROSITE" id="PS00018">
    <property type="entry name" value="EF_HAND_1"/>
    <property type="match status" value="1"/>
</dbReference>